<feature type="compositionally biased region" description="Pro residues" evidence="16">
    <location>
        <begin position="211"/>
        <end position="221"/>
    </location>
</feature>
<feature type="compositionally biased region" description="Basic and acidic residues" evidence="16">
    <location>
        <begin position="1338"/>
        <end position="1347"/>
    </location>
</feature>
<dbReference type="GO" id="GO:0019991">
    <property type="term" value="P:septate junction assembly"/>
    <property type="evidence" value="ECO:0007669"/>
    <property type="project" value="UniProtKB-ARBA"/>
</dbReference>
<evidence type="ECO:0000256" key="8">
    <source>
        <dbReference type="ARBA" id="ARBA00022949"/>
    </source>
</evidence>
<dbReference type="CDD" id="cd14259">
    <property type="entry name" value="PUFD_like"/>
    <property type="match status" value="1"/>
</dbReference>
<dbReference type="Pfam" id="PF00041">
    <property type="entry name" value="fn3"/>
    <property type="match status" value="3"/>
</dbReference>
<comment type="similarity">
    <text evidence="2">Belongs to the immunoglobulin superfamily. Contactin family.</text>
</comment>
<accession>A0A2H1VT68</accession>
<feature type="compositionally biased region" description="Low complexity" evidence="16">
    <location>
        <begin position="50"/>
        <end position="89"/>
    </location>
</feature>
<evidence type="ECO:0000256" key="15">
    <source>
        <dbReference type="PROSITE-ProRule" id="PRU00023"/>
    </source>
</evidence>
<dbReference type="GO" id="GO:0021682">
    <property type="term" value="P:nerve maturation"/>
    <property type="evidence" value="ECO:0007669"/>
    <property type="project" value="UniProtKB-ARBA"/>
</dbReference>
<dbReference type="FunFam" id="2.60.40.10:FF:000005">
    <property type="entry name" value="Neuronal cell adhesion molecule"/>
    <property type="match status" value="1"/>
</dbReference>
<dbReference type="Gene3D" id="1.25.40.20">
    <property type="entry name" value="Ankyrin repeat-containing domain"/>
    <property type="match status" value="2"/>
</dbReference>
<dbReference type="Pfam" id="PF12796">
    <property type="entry name" value="Ank_2"/>
    <property type="match status" value="1"/>
</dbReference>
<keyword evidence="8" id="KW-0965">Cell junction</keyword>
<evidence type="ECO:0000259" key="17">
    <source>
        <dbReference type="PROSITE" id="PS50835"/>
    </source>
</evidence>
<feature type="region of interest" description="Disordered" evidence="16">
    <location>
        <begin position="1549"/>
        <end position="1574"/>
    </location>
</feature>
<dbReference type="SMART" id="SM00409">
    <property type="entry name" value="IG"/>
    <property type="match status" value="5"/>
</dbReference>
<dbReference type="InterPro" id="IPR036116">
    <property type="entry name" value="FN3_sf"/>
</dbReference>
<keyword evidence="7" id="KW-0130">Cell adhesion</keyword>
<feature type="compositionally biased region" description="Basic and acidic residues" evidence="16">
    <location>
        <begin position="115"/>
        <end position="124"/>
    </location>
</feature>
<dbReference type="GO" id="GO:0005918">
    <property type="term" value="C:septate junction"/>
    <property type="evidence" value="ECO:0007669"/>
    <property type="project" value="UniProtKB-SubCell"/>
</dbReference>
<dbReference type="InterPro" id="IPR003961">
    <property type="entry name" value="FN3_dom"/>
</dbReference>
<keyword evidence="9" id="KW-0472">Membrane</keyword>
<keyword evidence="11" id="KW-0325">Glycoprotein</keyword>
<feature type="region of interest" description="Disordered" evidence="16">
    <location>
        <begin position="1665"/>
        <end position="1684"/>
    </location>
</feature>
<feature type="domain" description="Fibronectin type-III" evidence="18">
    <location>
        <begin position="3309"/>
        <end position="3407"/>
    </location>
</feature>
<dbReference type="FunFam" id="2.60.40.10:FF:000004">
    <property type="entry name" value="DCC isoform 1"/>
    <property type="match status" value="1"/>
</dbReference>
<dbReference type="InterPro" id="IPR013098">
    <property type="entry name" value="Ig_I-set"/>
</dbReference>
<feature type="domain" description="Ig-like" evidence="17">
    <location>
        <begin position="2518"/>
        <end position="2584"/>
    </location>
</feature>
<feature type="region of interest" description="Disordered" evidence="16">
    <location>
        <begin position="925"/>
        <end position="947"/>
    </location>
</feature>
<feature type="compositionally biased region" description="Pro residues" evidence="16">
    <location>
        <begin position="148"/>
        <end position="179"/>
    </location>
</feature>
<feature type="region of interest" description="Disordered" evidence="16">
    <location>
        <begin position="1189"/>
        <end position="1240"/>
    </location>
</feature>
<evidence type="ECO:0000256" key="16">
    <source>
        <dbReference type="SAM" id="MobiDB-lite"/>
    </source>
</evidence>
<dbReference type="Gene3D" id="3.10.260.40">
    <property type="entry name" value="BCL-6 corepressor, PCGF1 binding domain"/>
    <property type="match status" value="1"/>
</dbReference>
<dbReference type="InterPro" id="IPR036770">
    <property type="entry name" value="Ankyrin_rpt-contain_sf"/>
</dbReference>
<feature type="domain" description="Fibronectin type-III" evidence="18">
    <location>
        <begin position="3206"/>
        <end position="3308"/>
    </location>
</feature>
<feature type="compositionally biased region" description="Low complexity" evidence="16">
    <location>
        <begin position="561"/>
        <end position="575"/>
    </location>
</feature>
<dbReference type="Gene3D" id="3.10.100.10">
    <property type="entry name" value="Mannose-Binding Protein A, subunit A"/>
    <property type="match status" value="1"/>
</dbReference>
<protein>
    <submittedName>
        <fullName evidence="19">SFRICE_009133</fullName>
    </submittedName>
</protein>
<dbReference type="FunFam" id="2.60.40.10:FF:001529">
    <property type="entry name" value="Cell adhesion molecule"/>
    <property type="match status" value="1"/>
</dbReference>
<dbReference type="CDD" id="cd00037">
    <property type="entry name" value="CLECT"/>
    <property type="match status" value="1"/>
</dbReference>
<dbReference type="Pfam" id="PF13927">
    <property type="entry name" value="Ig_3"/>
    <property type="match status" value="3"/>
</dbReference>
<evidence type="ECO:0000313" key="19">
    <source>
        <dbReference type="EMBL" id="SOQ43672.1"/>
    </source>
</evidence>
<feature type="compositionally biased region" description="Basic and acidic residues" evidence="16">
    <location>
        <begin position="1304"/>
        <end position="1323"/>
    </location>
</feature>
<feature type="region of interest" description="Disordered" evidence="16">
    <location>
        <begin position="2149"/>
        <end position="2181"/>
    </location>
</feature>
<keyword evidence="10" id="KW-1015">Disulfide bond</keyword>
<dbReference type="InterPro" id="IPR001304">
    <property type="entry name" value="C-type_lectin-like"/>
</dbReference>
<feature type="compositionally biased region" description="Low complexity" evidence="16">
    <location>
        <begin position="2159"/>
        <end position="2173"/>
    </location>
</feature>
<dbReference type="PROSITE" id="PS50853">
    <property type="entry name" value="FN3"/>
    <property type="match status" value="4"/>
</dbReference>
<feature type="compositionally biased region" description="Low complexity" evidence="16">
    <location>
        <begin position="248"/>
        <end position="260"/>
    </location>
</feature>
<keyword evidence="5" id="KW-0732">Signal</keyword>
<keyword evidence="13" id="KW-0393">Immunoglobulin domain</keyword>
<feature type="region of interest" description="Disordered" evidence="16">
    <location>
        <begin position="622"/>
        <end position="644"/>
    </location>
</feature>
<feature type="domain" description="Ig-like" evidence="17">
    <location>
        <begin position="2618"/>
        <end position="2698"/>
    </location>
</feature>
<dbReference type="GO" id="GO:0008366">
    <property type="term" value="P:axon ensheathment"/>
    <property type="evidence" value="ECO:0007669"/>
    <property type="project" value="UniProtKB-ARBA"/>
</dbReference>
<feature type="region of interest" description="Disordered" evidence="16">
    <location>
        <begin position="1461"/>
        <end position="1527"/>
    </location>
</feature>
<dbReference type="PANTHER" id="PTHR44170">
    <property type="entry name" value="PROTEIN SIDEKICK"/>
    <property type="match status" value="1"/>
</dbReference>
<dbReference type="PRINTS" id="PR01415">
    <property type="entry name" value="ANKYRIN"/>
</dbReference>
<feature type="compositionally biased region" description="Basic and acidic residues" evidence="16">
    <location>
        <begin position="1488"/>
        <end position="1498"/>
    </location>
</feature>
<feature type="repeat" description="ANK" evidence="15">
    <location>
        <begin position="1923"/>
        <end position="1949"/>
    </location>
</feature>
<feature type="region of interest" description="Disordered" evidence="16">
    <location>
        <begin position="523"/>
        <end position="575"/>
    </location>
</feature>
<feature type="compositionally biased region" description="Polar residues" evidence="16">
    <location>
        <begin position="324"/>
        <end position="335"/>
    </location>
</feature>
<feature type="compositionally biased region" description="Basic and acidic residues" evidence="16">
    <location>
        <begin position="348"/>
        <end position="358"/>
    </location>
</feature>
<feature type="domain" description="Ig-like" evidence="17">
    <location>
        <begin position="2407"/>
        <end position="2505"/>
    </location>
</feature>
<dbReference type="GO" id="GO:0098609">
    <property type="term" value="P:cell-cell adhesion"/>
    <property type="evidence" value="ECO:0007669"/>
    <property type="project" value="TreeGrafter"/>
</dbReference>
<dbReference type="GO" id="GO:0005886">
    <property type="term" value="C:plasma membrane"/>
    <property type="evidence" value="ECO:0007669"/>
    <property type="project" value="UniProtKB-SubCell"/>
</dbReference>
<dbReference type="InterPro" id="IPR016187">
    <property type="entry name" value="CTDL_fold"/>
</dbReference>
<feature type="region of interest" description="Disordered" evidence="16">
    <location>
        <begin position="1752"/>
        <end position="1784"/>
    </location>
</feature>
<sequence>MQMHYDRFGTIKRRRSMDVSFNNVLEGTRQYFMGVPKQAPADGSNQSLWPQSAPAPEEGAPAQSGAPAPSSRPPSAAAAPPSVPSSTPIAAPPRPPSEPIEPEPHIIHKATVMREAAEKRREQPEIEDDEEAVGTLSPPSHIIRKPPRALPSPAPAPAAPCPSPARPPSAAPLQPPPTAPESQLDPPTQYRPPVHRVQTPTTRQPDHYAPGRPPDPYPTSRPPEQYGRYHYDPNMSETNRASHGQVASPQPSSHSRQSPQTYARLSVSMPQHPTSRLRDVAAQSPPTQRYQMPPAQPPPPPNDRVPPIHHPQPVPPAQRHSADSRSAQMQYASLQQRREPSPYSRTASHYERHPVLPQRKYDHQQAYPSYRPAPVAQPVQSHRVDTHHQIQYKPHASMEVLSAHYTPRPERSPVPIPPHPHDAARLPPRADYPTMNRSVDTRGGYPYPTPSTSTSRYPSSAPVPIVQNSTPPRSVYRQAAAPKTSYEYAPTNPVQTSPARSAVKPGYPNQARMTVSVTSLVNQMNQTKQKQEPPAAIAQVTQSKQKRESPLDLSVKTVKNSADSSTTQDDVVDSAADNKMIALPHRPSSSSRSHAHLPTTSYNVASHKVDFAPNFTQYGDRSTAHGYAAPSQPAPPSLRYNGSYEPRRPVAEAYPVESPHTYPERVVPVRPDYVPKIDLTRSISNQRPSESRVRDDRHFIIEERKRPADAIVSNIPEKIVRYETWTADSRIDHLNPTREQRELMKQPVYSYSRYKQQIETYQNEQKRPAITGVYRDHHIHANRRYSNNPYHPELARETSEYHAHYHDRNPSVNSRHQVIQKIPSHRDIHTHHFDHSSGIPADKRVLSILRNSLETKHTGFVEPPRQAKQVPDLIVIDDAEDSVIEITDLTKDSETDMTSKNLTKVRSNHITPNLHHHIQMPKAVDSLPRDSDYNNSPDPKPISPENDVASRIRTKAELKVMPPSEEAITKVETKVTPPENEKLKLLPRKTHLFNQIREDNLRLESVIKNEEPPATIITEVKSEPMNIEEIEKDAVISIKTENILESLEPVGINEATETSVEDLDWASACDSFMEQLKTGCHKKKTHRKRIDTYDNDNESKIEKSLSIDSVESGLHKPSPAIEAMTSTINSTLEAQALNPVEKTTLPASDITHAIVEPTPSTEELIPPAVIKQEPIDEDDINSEMEMPVVEPVVIDKQSNKEKGKNDKKNEKSKDDKSTKSKTKAKVKIEKSDNAPSKKELKEKIPIKTVIKEECESTDDDEPLIKSKILKEKEQNDRLKYQLLKDLSEKSAYVKLECCDVDVNKNTRKSLDSTTAKEKEEKQGKGKLARQMSRTKSKLSTDKNEKQEINSSSDSDDDDLSVARRLRMRKNTKTEESKVTSNSKTPVKSSPVKKQDSSSASNSSTPVRKPTFGDGSYFHPGWEEELYKYKRSLRMPTRLIAIPRGRSGGPFVRGSGAIFTRGSTSLPDLDPAPLSPAPSSAPSAATDDLYARRPDKLTLDSDLDSNSSYSTPNKLHYDSEASTSTVLSSKINKKKSNSIVDVLIQKCGKKEDNKKERKGKDKDDKTPKIIPKKSSSELLPTPSLGLIKNGNKGSYNVKKEKLMEDIFYLGAFRKETVTAFRNSFIKDTDGLIGATEEFAPVVLKSRTRTESRVLKQRATIKEVFGDERPASAPPTSCREEEVPEEKEIKVTEIKKEPESKPKFKPRKIIKDKLKRRSSSIRDGLRSTKSLKRNDAKGRLMRLKKRNSIMKSLNHKRTKEMSANKHKNENATSEEKDKTKVEGSSLVPTEGVNTKRRLKRLFGRRKFSSGFDYIRKKKKIIRREEAATKIRRPAAKPSPESVHDIQKEIKGWFINKSIGETHLHRAARLGYTDCVAYCLEKLESDPSAKDNAGFTPLHVAAAKGHVRIARLLLQYGANVSAAAQGGIRPLHEACENSHVEVIRLLLSYGADPLLGTYSGQTPEELTEGPAATLLRLHIADVQGNAIEPWRFPPPTELIDREEMGCDPLSSPPPASPPPPPDSMIEIQCTEAPLPPFYSLRTPTGQPADGLWCLLQDITNLLQIKSKDSLLKQIHCGSGSPKELLREIRTQEFLERAQCHQLLGAGEKVNVRASKVALVRVTDKLRQLLKIETVLKMKCVLLLLALTSTARSQGPDSIGTFNPNYPQQPYQDNNQNGSLYRPNSQVPYGSFPVNGNDYNSGQSSFYQDNFNSDNYGNNDNEVDPQNTATYYAGLDYEERYRCPPNWIRFRESCYRFTKSPDRPRNEARKICLAYEADLASVNSPEEHGFIITNLMRLDPQKGSWYIGAHQQSPGYWSNDADGSQLTGLENAFFNDHSQIYTSYNILPRDYLVYKFSHQDGRWGLSPVEGTQYYHFICEGQTQRLHYLIEEERSFTYGLETYDPERIPRGPYFIKEPVDTIYDPMRNYHVQLTCIAGGYPAPVYKWYREEYQVDNPVYTEIDPLVDTRFVLSGGTLMIYTPDTDKDNARYHCTASNKFGTIRSESVRLSFGFIREFNQKRSVESGNQYWGKVMYCDPPSYYPAVNFLWARNYFPNLVEEDKRVFVSYDGGLYFSALETIDRGNYSCNVMSKVSDAGRNGPFFPLYVYPHSDYQHLKFPNNFPKVFPEAPVVGQEVRLECVSFGYPVPSYNWTRRNGNMPKRARLSNYDRVLTIPNVGVEDEGEYICDVKNDRAHISNSVFLKVQAKPNFTIPLADKHMDNKGELHWNCEAFGIPDVNYTWWKNGQKLTMDTLEPDDRDRYVIQDNVLIIKYLDPTRDPGMYQCEAKNQLKASYSTGQLRVLSLKPSFKKRPLESETYGSEGGNVTLKCNPEAAPKPTFTWKKDNIVIGAGGKRFIAESGNLIIRQLSRDDEGVYTCVAKNQYGTDESRGRLIVLRAPRFLERLPPRITTQVNQVVFLHCSAEIDPMLDTAYLWNHNGIRMKEAADLYADKRIKIDGGELTILNVSLSDVGDYECVVKSAIGRISSHTQLRIEGPPGPPGGLQTLNIQRSSVTLEWTDSNSNGRPILSYMVTGRTHWNATWYVISENVANVIEIDRYNGRKRATIVTTLMPWAIYEFRVQAVNQLGPGKPSAPSPQFSTPADKPYEAPANVGGGGGKTGDLTITWNPLPSSLQNGPGIYYKIFWRRNGTEVEFQSLSLKKYGNIGTYVVHISTTYFYTPYDVKVQAFNDIGAGPESQVVTIYSAEDMPQVAPQMVYARSFNSTSLNVTWNPIDQSRERLRGKLIGHRLKYWKQANKEEECIYYLSRTTRNWALIVGLQPDTYYFVKVMAFNSAGEGPESERYLERTFRKAPQKPPASVNVWAYNPTTVRVVWRYVQPTDEEEPLLGYKVRVWEIDQDMSTANDTIVLVEHKLEAYVTNLTPGKSYNLRVLAYSNGGDGRMSSPAITFQMGDYHTDAYNRID</sequence>
<dbReference type="GO" id="GO:0098552">
    <property type="term" value="C:side of membrane"/>
    <property type="evidence" value="ECO:0007669"/>
    <property type="project" value="UniProtKB-KW"/>
</dbReference>
<dbReference type="SMART" id="SM00060">
    <property type="entry name" value="FN3"/>
    <property type="match status" value="4"/>
</dbReference>
<dbReference type="InterPro" id="IPR003599">
    <property type="entry name" value="Ig_sub"/>
</dbReference>
<dbReference type="FunFam" id="2.60.40.10:FF:000047">
    <property type="entry name" value="Contactin 1"/>
    <property type="match status" value="1"/>
</dbReference>
<dbReference type="PROSITE" id="PS50088">
    <property type="entry name" value="ANK_REPEAT"/>
    <property type="match status" value="2"/>
</dbReference>
<feature type="compositionally biased region" description="Low complexity" evidence="16">
    <location>
        <begin position="1462"/>
        <end position="1487"/>
    </location>
</feature>
<evidence type="ECO:0000256" key="9">
    <source>
        <dbReference type="ARBA" id="ARBA00023136"/>
    </source>
</evidence>
<organism evidence="19">
    <name type="scientific">Spodoptera frugiperda</name>
    <name type="common">Fall armyworm</name>
    <dbReference type="NCBI Taxonomy" id="7108"/>
    <lineage>
        <taxon>Eukaryota</taxon>
        <taxon>Metazoa</taxon>
        <taxon>Ecdysozoa</taxon>
        <taxon>Arthropoda</taxon>
        <taxon>Hexapoda</taxon>
        <taxon>Insecta</taxon>
        <taxon>Pterygota</taxon>
        <taxon>Neoptera</taxon>
        <taxon>Endopterygota</taxon>
        <taxon>Lepidoptera</taxon>
        <taxon>Glossata</taxon>
        <taxon>Ditrysia</taxon>
        <taxon>Noctuoidea</taxon>
        <taxon>Noctuidae</taxon>
        <taxon>Amphipyrinae</taxon>
        <taxon>Spodoptera</taxon>
    </lineage>
</organism>
<dbReference type="EMBL" id="ODYU01004126">
    <property type="protein sequence ID" value="SOQ43672.1"/>
    <property type="molecule type" value="Genomic_DNA"/>
</dbReference>
<evidence type="ECO:0000256" key="4">
    <source>
        <dbReference type="ARBA" id="ARBA00022622"/>
    </source>
</evidence>
<dbReference type="PANTHER" id="PTHR44170:SF6">
    <property type="entry name" value="CONTACTIN"/>
    <property type="match status" value="1"/>
</dbReference>
<feature type="compositionally biased region" description="Low complexity" evidence="16">
    <location>
        <begin position="1378"/>
        <end position="1403"/>
    </location>
</feature>
<feature type="compositionally biased region" description="Low complexity" evidence="16">
    <location>
        <begin position="450"/>
        <end position="462"/>
    </location>
</feature>
<feature type="domain" description="Fibronectin type-III" evidence="18">
    <location>
        <begin position="2993"/>
        <end position="3097"/>
    </location>
</feature>
<feature type="region of interest" description="Disordered" evidence="16">
    <location>
        <begin position="35"/>
        <end position="358"/>
    </location>
</feature>
<evidence type="ECO:0000256" key="3">
    <source>
        <dbReference type="ARBA" id="ARBA00022475"/>
    </source>
</evidence>
<evidence type="ECO:0000256" key="6">
    <source>
        <dbReference type="ARBA" id="ARBA00022737"/>
    </source>
</evidence>
<evidence type="ECO:0000256" key="13">
    <source>
        <dbReference type="ARBA" id="ARBA00023319"/>
    </source>
</evidence>
<dbReference type="SUPFAM" id="SSF49265">
    <property type="entry name" value="Fibronectin type III"/>
    <property type="match status" value="2"/>
</dbReference>
<dbReference type="SUPFAM" id="SSF48403">
    <property type="entry name" value="Ankyrin repeat"/>
    <property type="match status" value="1"/>
</dbReference>
<proteinExistence type="inferred from homology"/>
<keyword evidence="15" id="KW-0040">ANK repeat</keyword>
<feature type="compositionally biased region" description="Pro residues" evidence="16">
    <location>
        <begin position="90"/>
        <end position="99"/>
    </location>
</feature>
<evidence type="ECO:0000256" key="5">
    <source>
        <dbReference type="ARBA" id="ARBA00022729"/>
    </source>
</evidence>
<evidence type="ECO:0000259" key="18">
    <source>
        <dbReference type="PROSITE" id="PS50853"/>
    </source>
</evidence>
<keyword evidence="4" id="KW-0336">GPI-anchor</keyword>
<evidence type="ECO:0000256" key="14">
    <source>
        <dbReference type="ARBA" id="ARBA00060461"/>
    </source>
</evidence>
<feature type="compositionally biased region" description="Basic and acidic residues" evidence="16">
    <location>
        <begin position="1549"/>
        <end position="1566"/>
    </location>
</feature>
<feature type="compositionally biased region" description="Basic and acidic residues" evidence="16">
    <location>
        <begin position="1757"/>
        <end position="1779"/>
    </location>
</feature>
<feature type="compositionally biased region" description="Basic residues" evidence="16">
    <location>
        <begin position="1324"/>
        <end position="1336"/>
    </location>
</feature>
<keyword evidence="6" id="KW-0677">Repeat</keyword>
<dbReference type="GO" id="GO:0061343">
    <property type="term" value="P:cell adhesion involved in heart morphogenesis"/>
    <property type="evidence" value="ECO:0007669"/>
    <property type="project" value="UniProtKB-ARBA"/>
</dbReference>
<dbReference type="InterPro" id="IPR016186">
    <property type="entry name" value="C-type_lectin-like/link_sf"/>
</dbReference>
<dbReference type="InterPro" id="IPR002110">
    <property type="entry name" value="Ankyrin_rpt"/>
</dbReference>
<dbReference type="GO" id="GO:0030424">
    <property type="term" value="C:axon"/>
    <property type="evidence" value="ECO:0007669"/>
    <property type="project" value="TreeGrafter"/>
</dbReference>
<gene>
    <name evidence="19" type="ORF">SFRICE_009133</name>
</gene>
<evidence type="ECO:0000256" key="12">
    <source>
        <dbReference type="ARBA" id="ARBA00023288"/>
    </source>
</evidence>
<feature type="compositionally biased region" description="Pro residues" evidence="16">
    <location>
        <begin position="294"/>
        <end position="316"/>
    </location>
</feature>
<dbReference type="FunFam" id="2.60.40.10:FF:000064">
    <property type="entry name" value="Contactin 1"/>
    <property type="match status" value="1"/>
</dbReference>
<feature type="repeat" description="ANK" evidence="15">
    <location>
        <begin position="1890"/>
        <end position="1922"/>
    </location>
</feature>
<dbReference type="Gene3D" id="2.60.40.10">
    <property type="entry name" value="Immunoglobulins"/>
    <property type="match status" value="10"/>
</dbReference>
<feature type="domain" description="Ig-like" evidence="17">
    <location>
        <begin position="2893"/>
        <end position="2988"/>
    </location>
</feature>
<feature type="region of interest" description="Disordered" evidence="16">
    <location>
        <begin position="1304"/>
        <end position="1418"/>
    </location>
</feature>
<dbReference type="InterPro" id="IPR038227">
    <property type="entry name" value="PUFD_som_sf"/>
</dbReference>
<evidence type="ECO:0000256" key="11">
    <source>
        <dbReference type="ARBA" id="ARBA00023180"/>
    </source>
</evidence>
<comment type="subcellular location">
    <subcellularLocation>
        <location evidence="14">Cell junction</location>
        <location evidence="14">Septate junction</location>
    </subcellularLocation>
    <subcellularLocation>
        <location evidence="1">Cell membrane</location>
        <topology evidence="1">Lipid-anchor</topology>
        <topology evidence="1">GPI-anchor</topology>
    </subcellularLocation>
</comment>
<dbReference type="SUPFAM" id="SSF48726">
    <property type="entry name" value="Immunoglobulin"/>
    <property type="match status" value="6"/>
</dbReference>
<keyword evidence="3" id="KW-1003">Cell membrane</keyword>
<feature type="domain" description="Ig-like" evidence="17">
    <location>
        <begin position="2703"/>
        <end position="2790"/>
    </location>
</feature>
<dbReference type="PROSITE" id="PS50297">
    <property type="entry name" value="ANK_REP_REGION"/>
    <property type="match status" value="2"/>
</dbReference>
<dbReference type="GO" id="GO:0060857">
    <property type="term" value="P:establishment of glial blood-brain barrier"/>
    <property type="evidence" value="ECO:0007669"/>
    <property type="project" value="UniProtKB-ARBA"/>
</dbReference>
<feature type="compositionally biased region" description="Polar residues" evidence="16">
    <location>
        <begin position="235"/>
        <end position="247"/>
    </location>
</feature>
<evidence type="ECO:0000256" key="1">
    <source>
        <dbReference type="ARBA" id="ARBA00004609"/>
    </source>
</evidence>
<dbReference type="CDD" id="cd00063">
    <property type="entry name" value="FN3"/>
    <property type="match status" value="4"/>
</dbReference>
<feature type="compositionally biased region" description="Polar residues" evidence="16">
    <location>
        <begin position="2149"/>
        <end position="2158"/>
    </location>
</feature>
<dbReference type="SMART" id="SM00248">
    <property type="entry name" value="ANK"/>
    <property type="match status" value="3"/>
</dbReference>
<feature type="region of interest" description="Disordered" evidence="16">
    <location>
        <begin position="406"/>
        <end position="507"/>
    </location>
</feature>
<feature type="compositionally biased region" description="Basic and acidic residues" evidence="16">
    <location>
        <begin position="1197"/>
        <end position="1218"/>
    </location>
</feature>
<dbReference type="InterPro" id="IPR036179">
    <property type="entry name" value="Ig-like_dom_sf"/>
</dbReference>
<dbReference type="SMART" id="SM00034">
    <property type="entry name" value="CLECT"/>
    <property type="match status" value="1"/>
</dbReference>
<dbReference type="SMART" id="SM00408">
    <property type="entry name" value="IGc2"/>
    <property type="match status" value="5"/>
</dbReference>
<dbReference type="FunFam" id="2.60.40.10:FF:000035">
    <property type="entry name" value="Contactin 1"/>
    <property type="match status" value="1"/>
</dbReference>
<keyword evidence="12" id="KW-0449">Lipoprotein</keyword>
<feature type="domain" description="Ig-like" evidence="17">
    <location>
        <begin position="2801"/>
        <end position="2888"/>
    </location>
</feature>
<feature type="compositionally biased region" description="Basic and acidic residues" evidence="16">
    <location>
        <begin position="1226"/>
        <end position="1240"/>
    </location>
</feature>
<dbReference type="InterPro" id="IPR007110">
    <property type="entry name" value="Ig-like_dom"/>
</dbReference>
<dbReference type="Pfam" id="PF07679">
    <property type="entry name" value="I-set"/>
    <property type="match status" value="2"/>
</dbReference>
<dbReference type="GO" id="GO:0007411">
    <property type="term" value="P:axon guidance"/>
    <property type="evidence" value="ECO:0007669"/>
    <property type="project" value="TreeGrafter"/>
</dbReference>
<name>A0A2H1VT68_SPOFR</name>
<evidence type="ECO:0000256" key="10">
    <source>
        <dbReference type="ARBA" id="ARBA00023157"/>
    </source>
</evidence>
<dbReference type="InterPro" id="IPR003598">
    <property type="entry name" value="Ig_sub2"/>
</dbReference>
<evidence type="ECO:0000256" key="7">
    <source>
        <dbReference type="ARBA" id="ARBA00022889"/>
    </source>
</evidence>
<feature type="domain" description="Fibronectin type-III" evidence="18">
    <location>
        <begin position="3102"/>
        <end position="3201"/>
    </location>
</feature>
<dbReference type="InterPro" id="IPR013783">
    <property type="entry name" value="Ig-like_fold"/>
</dbReference>
<reference evidence="19" key="1">
    <citation type="submission" date="2016-07" db="EMBL/GenBank/DDBJ databases">
        <authorList>
            <person name="Bretaudeau A."/>
        </authorList>
    </citation>
    <scope>NUCLEOTIDE SEQUENCE</scope>
    <source>
        <strain evidence="19">Rice</strain>
        <tissue evidence="19">Whole body</tissue>
    </source>
</reference>
<dbReference type="SUPFAM" id="SSF56436">
    <property type="entry name" value="C-type lectin-like"/>
    <property type="match status" value="1"/>
</dbReference>
<evidence type="ECO:0000256" key="2">
    <source>
        <dbReference type="ARBA" id="ARBA00009812"/>
    </source>
</evidence>
<dbReference type="PROSITE" id="PS50835">
    <property type="entry name" value="IG_LIKE"/>
    <property type="match status" value="6"/>
</dbReference>